<dbReference type="PROSITE" id="PS50082">
    <property type="entry name" value="WD_REPEATS_2"/>
    <property type="match status" value="1"/>
</dbReference>
<protein>
    <submittedName>
        <fullName evidence="2">Uncharacterized protein</fullName>
    </submittedName>
</protein>
<dbReference type="PANTHER" id="PTHR10856">
    <property type="entry name" value="CORONIN"/>
    <property type="match status" value="1"/>
</dbReference>
<dbReference type="SMART" id="SM01167">
    <property type="entry name" value="DUF1900"/>
    <property type="match status" value="1"/>
</dbReference>
<dbReference type="InterPro" id="IPR001680">
    <property type="entry name" value="WD40_rpt"/>
</dbReference>
<dbReference type="EMBL" id="JAWWNJ010000012">
    <property type="protein sequence ID" value="KAK7043362.1"/>
    <property type="molecule type" value="Genomic_DNA"/>
</dbReference>
<feature type="repeat" description="WD" evidence="1">
    <location>
        <begin position="210"/>
        <end position="242"/>
    </location>
</feature>
<dbReference type="GO" id="GO:0051015">
    <property type="term" value="F:actin filament binding"/>
    <property type="evidence" value="ECO:0007669"/>
    <property type="project" value="TreeGrafter"/>
</dbReference>
<evidence type="ECO:0000256" key="1">
    <source>
        <dbReference type="PROSITE-ProRule" id="PRU00221"/>
    </source>
</evidence>
<evidence type="ECO:0000313" key="3">
    <source>
        <dbReference type="Proteomes" id="UP001362999"/>
    </source>
</evidence>
<dbReference type="PANTHER" id="PTHR10856:SF0">
    <property type="entry name" value="CORONIN"/>
    <property type="match status" value="1"/>
</dbReference>
<proteinExistence type="predicted"/>
<evidence type="ECO:0000313" key="2">
    <source>
        <dbReference type="EMBL" id="KAK7043362.1"/>
    </source>
</evidence>
<organism evidence="2 3">
    <name type="scientific">Favolaschia claudopus</name>
    <dbReference type="NCBI Taxonomy" id="2862362"/>
    <lineage>
        <taxon>Eukaryota</taxon>
        <taxon>Fungi</taxon>
        <taxon>Dikarya</taxon>
        <taxon>Basidiomycota</taxon>
        <taxon>Agaricomycotina</taxon>
        <taxon>Agaricomycetes</taxon>
        <taxon>Agaricomycetidae</taxon>
        <taxon>Agaricales</taxon>
        <taxon>Marasmiineae</taxon>
        <taxon>Mycenaceae</taxon>
        <taxon>Favolaschia</taxon>
    </lineage>
</organism>
<keyword evidence="3" id="KW-1185">Reference proteome</keyword>
<dbReference type="InterPro" id="IPR015943">
    <property type="entry name" value="WD40/YVTN_repeat-like_dom_sf"/>
</dbReference>
<gene>
    <name evidence="2" type="ORF">R3P38DRAFT_3440113</name>
</gene>
<dbReference type="Gene3D" id="2.130.10.10">
    <property type="entry name" value="YVTN repeat-like/Quinoprotein amine dehydrogenase"/>
    <property type="match status" value="1"/>
</dbReference>
<dbReference type="AlphaFoldDB" id="A0AAW0CXC5"/>
<keyword evidence="1" id="KW-0853">WD repeat</keyword>
<dbReference type="Pfam" id="PF16300">
    <property type="entry name" value="WD40_4"/>
    <property type="match status" value="1"/>
</dbReference>
<name>A0AAW0CXC5_9AGAR</name>
<dbReference type="GO" id="GO:0007015">
    <property type="term" value="P:actin filament organization"/>
    <property type="evidence" value="ECO:0007669"/>
    <property type="project" value="TreeGrafter"/>
</dbReference>
<sequence>MAQWTIRTPLPLPGLISLIRKRTTKISKGRFDEVFAVSHPDSEIVRTTRGKKFDEQRLFTVGMLDASKDDGKVMTWKVDPNTFDGWGLEGWAPTDFDPVARLDASARKVGQVMFHPTASNVLANWLVRLESTSLSYLENDGHFTISSSGGASVFEAAGSNSLCNCKCLSYPKLENDTPSLCRVGGTAYCVLTTTKQIRDLATPEDPRVTLTGHGDAFQSSAFNPTGTLLATTCRDRKLRLFDPAPAPTRRYYEYESDALYALSEHKSSDPQRGMCFLPRRALNVAGSSIEPIAFIVPRKADSFQSDIFPPAPSSEPSLSATKFFSGKFAPLRLVNLQDGIKVEAKVDIPAPAPASTRKCSAAAPEPMSARQASVDIGVCFGFGFSPSFDSSERHLQARSLPSMKRGRTKMIHLLRGGQGRMGGRILGDGERVFFPPYYYLLLPLVLKTAQVGDCMGSLRWKRRLPSSAAYVAVACGDIAILTSD</sequence>
<dbReference type="InterPro" id="IPR036322">
    <property type="entry name" value="WD40_repeat_dom_sf"/>
</dbReference>
<comment type="caution">
    <text evidence="2">The sequence shown here is derived from an EMBL/GenBank/DDBJ whole genome shotgun (WGS) entry which is preliminary data.</text>
</comment>
<reference evidence="2 3" key="1">
    <citation type="journal article" date="2024" name="J Genomics">
        <title>Draft genome sequencing and assembly of Favolaschia claudopus CIRM-BRFM 2984 isolated from oak limbs.</title>
        <authorList>
            <person name="Navarro D."/>
            <person name="Drula E."/>
            <person name="Chaduli D."/>
            <person name="Cazenave R."/>
            <person name="Ahrendt S."/>
            <person name="Wang J."/>
            <person name="Lipzen A."/>
            <person name="Daum C."/>
            <person name="Barry K."/>
            <person name="Grigoriev I.V."/>
            <person name="Favel A."/>
            <person name="Rosso M.N."/>
            <person name="Martin F."/>
        </authorList>
    </citation>
    <scope>NUCLEOTIDE SEQUENCE [LARGE SCALE GENOMIC DNA]</scope>
    <source>
        <strain evidence="2 3">CIRM-BRFM 2984</strain>
    </source>
</reference>
<dbReference type="SUPFAM" id="SSF50978">
    <property type="entry name" value="WD40 repeat-like"/>
    <property type="match status" value="1"/>
</dbReference>
<dbReference type="SMART" id="SM00320">
    <property type="entry name" value="WD40"/>
    <property type="match status" value="1"/>
</dbReference>
<accession>A0AAW0CXC5</accession>
<dbReference type="Proteomes" id="UP001362999">
    <property type="component" value="Unassembled WGS sequence"/>
</dbReference>
<dbReference type="InterPro" id="IPR015505">
    <property type="entry name" value="Coronin"/>
</dbReference>